<protein>
    <submittedName>
        <fullName evidence="2">Uncharacterized protein</fullName>
    </submittedName>
</protein>
<sequence>MKKTSRHIPSFFYIIALIVLFSSFLPLAVADNYCPCNDLDTCVEWVDEGSVSIKWGEVKTVDVNGVLYTFRADDFTGDLDAALISIENDGVVRKEFLFLDVYDRMSFEWDNEVMVLLEDITTDSYKTPSAKIAIYYRGIPELDIEFDASEETIQGVDVSSEQYAPGEEKTIEVEVTNTGDAWIEGVVLEIPLGELRLREKGEFQVKDNIIQKNLGCLEVDDSVELNFTVVAPEWDGKTSPYDINYFLNATAVGDDIKGDEHEFNGSLELTCTDPDMEVLLELTKDEINMTSWYVEELESGTDSYSSNSYEIRDATEFVFLRTHIYNTGLYTIDDLDVQFSEIPEDIVISEAYDSGDHSSMDANGQYYLGQKLIGIRSGKYSFDSVIVTADIFGEEMTWKSGTESLTIHGPHIVVDKDISGTGNDYAVSLTLNNDGDRAAWINLTDSIPANVTYVSGSVEKGLAGSSLPLSEWDLSTSRSNDSYTFSVEGVLLPPGSSLSMSYDVSSDTALYLPSAVCEFRAIGDYEGEVRSSFYVEGNEVKQYWKPLNGGWVTDENALDDVVVVQVEPEKEFEDEDDIDEDILYSSDEEILDTSDVSLEVQQESSDTSFFSAILDPLTSMFDKVQQFVGNTFDSVINGVLSLFGVVENSAIDAVENYLYVVIILIAVAVFGVVYTLISK</sequence>
<name>A0A1I4PC72_9EURY</name>
<dbReference type="Proteomes" id="UP000198535">
    <property type="component" value="Unassembled WGS sequence"/>
</dbReference>
<keyword evidence="3" id="KW-1185">Reference proteome</keyword>
<feature type="transmembrane region" description="Helical" evidence="1">
    <location>
        <begin position="657"/>
        <end position="677"/>
    </location>
</feature>
<accession>A0A1I4PC72</accession>
<dbReference type="RefSeq" id="WP_143072251.1">
    <property type="nucleotide sequence ID" value="NZ_FOUJ01000001.1"/>
</dbReference>
<gene>
    <name evidence="2" type="ORF">SAMN04488696_0573</name>
</gene>
<proteinExistence type="predicted"/>
<dbReference type="STRING" id="487685.SAMN04488696_0573"/>
<keyword evidence="1" id="KW-0812">Transmembrane</keyword>
<dbReference type="EMBL" id="FOUJ01000001">
    <property type="protein sequence ID" value="SFM25434.1"/>
    <property type="molecule type" value="Genomic_DNA"/>
</dbReference>
<evidence type="ECO:0000256" key="1">
    <source>
        <dbReference type="SAM" id="Phobius"/>
    </source>
</evidence>
<keyword evidence="1" id="KW-0472">Membrane</keyword>
<evidence type="ECO:0000313" key="2">
    <source>
        <dbReference type="EMBL" id="SFM25434.1"/>
    </source>
</evidence>
<dbReference type="NCBIfam" id="TIGR01451">
    <property type="entry name" value="B_ant_repeat"/>
    <property type="match status" value="1"/>
</dbReference>
<organism evidence="2 3">
    <name type="scientific">Methanolobus profundi</name>
    <dbReference type="NCBI Taxonomy" id="487685"/>
    <lineage>
        <taxon>Archaea</taxon>
        <taxon>Methanobacteriati</taxon>
        <taxon>Methanobacteriota</taxon>
        <taxon>Stenosarchaea group</taxon>
        <taxon>Methanomicrobia</taxon>
        <taxon>Methanosarcinales</taxon>
        <taxon>Methanosarcinaceae</taxon>
        <taxon>Methanolobus</taxon>
    </lineage>
</organism>
<dbReference type="OrthoDB" id="125247at2157"/>
<evidence type="ECO:0000313" key="3">
    <source>
        <dbReference type="Proteomes" id="UP000198535"/>
    </source>
</evidence>
<dbReference type="InterPro" id="IPR047589">
    <property type="entry name" value="DUF11_rpt"/>
</dbReference>
<keyword evidence="1" id="KW-1133">Transmembrane helix</keyword>
<reference evidence="3" key="1">
    <citation type="submission" date="2016-10" db="EMBL/GenBank/DDBJ databases">
        <authorList>
            <person name="Varghese N."/>
            <person name="Submissions S."/>
        </authorList>
    </citation>
    <scope>NUCLEOTIDE SEQUENCE [LARGE SCALE GENOMIC DNA]</scope>
    <source>
        <strain evidence="3">Mob M</strain>
    </source>
</reference>
<dbReference type="AlphaFoldDB" id="A0A1I4PC72"/>